<dbReference type="InterPro" id="IPR000073">
    <property type="entry name" value="AB_hydrolase_1"/>
</dbReference>
<reference evidence="3" key="1">
    <citation type="journal article" date="2019" name="Int. J. Syst. Evol. Microbiol.">
        <title>The Global Catalogue of Microorganisms (GCM) 10K type strain sequencing project: providing services to taxonomists for standard genome sequencing and annotation.</title>
        <authorList>
            <consortium name="The Broad Institute Genomics Platform"/>
            <consortium name="The Broad Institute Genome Sequencing Center for Infectious Disease"/>
            <person name="Wu L."/>
            <person name="Ma J."/>
        </authorList>
    </citation>
    <scope>NUCLEOTIDE SEQUENCE [LARGE SCALE GENOMIC DNA]</scope>
    <source>
        <strain evidence="3">CCM 8893</strain>
    </source>
</reference>
<dbReference type="PANTHER" id="PTHR42977:SF1">
    <property type="entry name" value="BLR6576 PROTEIN"/>
    <property type="match status" value="1"/>
</dbReference>
<sequence length="280" mass="31688">MISYHTLNVNDLEIFYREAGNPSLPTMLLFHGFPSASHMFRDLMPALADHFHVIAPDYPGFGQSSAPDHTQFAYTFDHLSDIMTAFWQALDLGPAYIYVFDYGAPIGFRIAAAHPDWIRGIVSQNGNVYQAGLGAKWADRQDFWDHPTPAKRDRYRTAFAPATIRGQYLTGTAPHTVSPDGYTLDIAYTQTPGYAERQLDLIFDYQNNIKQYPQFQAYLRQHQPKLLAVWGKNDPSFIYPGAEAFKQDDPNTEVDLLDSGHFALETHASTIAQLIIRYFG</sequence>
<evidence type="ECO:0000313" key="3">
    <source>
        <dbReference type="Proteomes" id="UP001596258"/>
    </source>
</evidence>
<evidence type="ECO:0000259" key="1">
    <source>
        <dbReference type="Pfam" id="PF00561"/>
    </source>
</evidence>
<protein>
    <submittedName>
        <fullName evidence="2">Alpha/beta fold hydrolase</fullName>
    </submittedName>
</protein>
<proteinExistence type="predicted"/>
<dbReference type="PANTHER" id="PTHR42977">
    <property type="entry name" value="HYDROLASE-RELATED"/>
    <property type="match status" value="1"/>
</dbReference>
<dbReference type="InterPro" id="IPR051340">
    <property type="entry name" value="Haloalkane_dehalogenase"/>
</dbReference>
<dbReference type="Proteomes" id="UP001596258">
    <property type="component" value="Unassembled WGS sequence"/>
</dbReference>
<dbReference type="Gene3D" id="3.40.50.1820">
    <property type="entry name" value="alpha/beta hydrolase"/>
    <property type="match status" value="1"/>
</dbReference>
<accession>A0ABW1UDP1</accession>
<keyword evidence="2" id="KW-0378">Hydrolase</keyword>
<dbReference type="GO" id="GO:0016787">
    <property type="term" value="F:hydrolase activity"/>
    <property type="evidence" value="ECO:0007669"/>
    <property type="project" value="UniProtKB-KW"/>
</dbReference>
<keyword evidence="3" id="KW-1185">Reference proteome</keyword>
<organism evidence="2 3">
    <name type="scientific">Levilactobacillus angrenensis</name>
    <dbReference type="NCBI Taxonomy" id="2486020"/>
    <lineage>
        <taxon>Bacteria</taxon>
        <taxon>Bacillati</taxon>
        <taxon>Bacillota</taxon>
        <taxon>Bacilli</taxon>
        <taxon>Lactobacillales</taxon>
        <taxon>Lactobacillaceae</taxon>
        <taxon>Levilactobacillus</taxon>
    </lineage>
</organism>
<evidence type="ECO:0000313" key="2">
    <source>
        <dbReference type="EMBL" id="MFC6290717.1"/>
    </source>
</evidence>
<dbReference type="RefSeq" id="WP_125575108.1">
    <property type="nucleotide sequence ID" value="NZ_JBHSSO010000070.1"/>
</dbReference>
<comment type="caution">
    <text evidence="2">The sequence shown here is derived from an EMBL/GenBank/DDBJ whole genome shotgun (WGS) entry which is preliminary data.</text>
</comment>
<dbReference type="Pfam" id="PF00561">
    <property type="entry name" value="Abhydrolase_1"/>
    <property type="match status" value="1"/>
</dbReference>
<name>A0ABW1UDP1_9LACO</name>
<dbReference type="SUPFAM" id="SSF53474">
    <property type="entry name" value="alpha/beta-Hydrolases"/>
    <property type="match status" value="1"/>
</dbReference>
<dbReference type="PRINTS" id="PR00412">
    <property type="entry name" value="EPOXHYDRLASE"/>
</dbReference>
<gene>
    <name evidence="2" type="ORF">ACFP1M_11090</name>
</gene>
<feature type="domain" description="AB hydrolase-1" evidence="1">
    <location>
        <begin position="25"/>
        <end position="267"/>
    </location>
</feature>
<dbReference type="InterPro" id="IPR000639">
    <property type="entry name" value="Epox_hydrolase-like"/>
</dbReference>
<dbReference type="InterPro" id="IPR029058">
    <property type="entry name" value="AB_hydrolase_fold"/>
</dbReference>
<dbReference type="EMBL" id="JBHSSO010000070">
    <property type="protein sequence ID" value="MFC6290717.1"/>
    <property type="molecule type" value="Genomic_DNA"/>
</dbReference>